<evidence type="ECO:0000313" key="8">
    <source>
        <dbReference type="RefSeq" id="XP_015175771.1"/>
    </source>
</evidence>
<keyword evidence="6" id="KW-1185">Reference proteome</keyword>
<organism evidence="6 8">
    <name type="scientific">Polistes dominula</name>
    <name type="common">European paper wasp</name>
    <name type="synonym">Vespa dominula</name>
    <dbReference type="NCBI Taxonomy" id="743375"/>
    <lineage>
        <taxon>Eukaryota</taxon>
        <taxon>Metazoa</taxon>
        <taxon>Ecdysozoa</taxon>
        <taxon>Arthropoda</taxon>
        <taxon>Hexapoda</taxon>
        <taxon>Insecta</taxon>
        <taxon>Pterygota</taxon>
        <taxon>Neoptera</taxon>
        <taxon>Endopterygota</taxon>
        <taxon>Hymenoptera</taxon>
        <taxon>Apocrita</taxon>
        <taxon>Aculeata</taxon>
        <taxon>Vespoidea</taxon>
        <taxon>Vespidae</taxon>
        <taxon>Polistinae</taxon>
        <taxon>Polistini</taxon>
        <taxon>Polistes</taxon>
    </lineage>
</organism>
<dbReference type="InterPro" id="IPR001841">
    <property type="entry name" value="Znf_RING"/>
</dbReference>
<proteinExistence type="predicted"/>
<evidence type="ECO:0000259" key="4">
    <source>
        <dbReference type="PROSITE" id="PS50089"/>
    </source>
</evidence>
<evidence type="ECO:0000256" key="2">
    <source>
        <dbReference type="ARBA" id="ARBA00022833"/>
    </source>
</evidence>
<evidence type="ECO:0000256" key="3">
    <source>
        <dbReference type="PROSITE-ProRule" id="PRU00024"/>
    </source>
</evidence>
<dbReference type="InterPro" id="IPR000315">
    <property type="entry name" value="Znf_B-box"/>
</dbReference>
<feature type="domain" description="B box-type" evidence="5">
    <location>
        <begin position="121"/>
        <end position="168"/>
    </location>
</feature>
<evidence type="ECO:0000313" key="7">
    <source>
        <dbReference type="RefSeq" id="XP_015175770.1"/>
    </source>
</evidence>
<reference evidence="7 8" key="1">
    <citation type="submission" date="2025-05" db="UniProtKB">
        <authorList>
            <consortium name="RefSeq"/>
        </authorList>
    </citation>
    <scope>IDENTIFICATION</scope>
    <source>
        <tissue evidence="7 8">Whole body</tissue>
    </source>
</reference>
<keyword evidence="2" id="KW-0862">Zinc</keyword>
<evidence type="ECO:0000256" key="1">
    <source>
        <dbReference type="ARBA" id="ARBA00022771"/>
    </source>
</evidence>
<dbReference type="GeneID" id="107066045"/>
<evidence type="ECO:0000313" key="6">
    <source>
        <dbReference type="Proteomes" id="UP000694924"/>
    </source>
</evidence>
<feature type="domain" description="RING-type" evidence="4">
    <location>
        <begin position="25"/>
        <end position="72"/>
    </location>
</feature>
<dbReference type="PROSITE" id="PS50119">
    <property type="entry name" value="ZF_BBOX"/>
    <property type="match status" value="2"/>
</dbReference>
<dbReference type="RefSeq" id="XP_015175771.1">
    <property type="nucleotide sequence ID" value="XM_015320285.1"/>
</dbReference>
<protein>
    <submittedName>
        <fullName evidence="7 8">Uncharacterized protein LOC107066045 isoform X1</fullName>
    </submittedName>
</protein>
<dbReference type="Proteomes" id="UP000694924">
    <property type="component" value="Unplaced"/>
</dbReference>
<dbReference type="RefSeq" id="XP_015175770.1">
    <property type="nucleotide sequence ID" value="XM_015320284.1"/>
</dbReference>
<name>A0ABM1I6D4_POLDO</name>
<gene>
    <name evidence="7 8" type="primary">LOC107066045</name>
</gene>
<dbReference type="CDD" id="cd19757">
    <property type="entry name" value="Bbox1"/>
    <property type="match status" value="1"/>
</dbReference>
<keyword evidence="1 3" id="KW-0863">Zinc-finger</keyword>
<evidence type="ECO:0000259" key="5">
    <source>
        <dbReference type="PROSITE" id="PS50119"/>
    </source>
</evidence>
<dbReference type="PROSITE" id="PS50089">
    <property type="entry name" value="ZF_RING_2"/>
    <property type="match status" value="1"/>
</dbReference>
<keyword evidence="1 3" id="KW-0479">Metal-binding</keyword>
<feature type="domain" description="B box-type" evidence="5">
    <location>
        <begin position="177"/>
        <end position="217"/>
    </location>
</feature>
<accession>A0ABM1I6D4</accession>
<sequence length="261" mass="30091">MSKSNPVCIQKDFNFVMPRLKNLSCSYCQRQFPESNVVYVPGKLIPLVMPCGHLICNNCDYLNPSKHCSLCKDTLQFDVKSSEPLPLHLYALGTAFLLKYESNFGEPYFKTSDCQSQDRRRVKANCYQCECEASFYCKECDAFFCKSCCSKKHLSQKKSSTDHIIICIDGSEGQLLKTISSCANNCSKSTFYYCCKCELNLCMQCFSLHMKHEYFTLQERNYTLIESFLSTFKKAAEKKQRIHQAIQVSAIFIFFYCNKRG</sequence>